<keyword evidence="6" id="KW-0807">Transducer</keyword>
<dbReference type="SUPFAM" id="SSF55120">
    <property type="entry name" value="Pseudouridine synthase"/>
    <property type="match status" value="1"/>
</dbReference>
<comment type="similarity">
    <text evidence="6">Belongs to the insect chemoreceptor superfamily. Gustatory receptor (GR) family.</text>
</comment>
<evidence type="ECO:0000256" key="5">
    <source>
        <dbReference type="ARBA" id="ARBA00023136"/>
    </source>
</evidence>
<comment type="caution">
    <text evidence="8">The sequence shown here is derived from an EMBL/GenBank/DDBJ whole genome shotgun (WGS) entry which is preliminary data.</text>
</comment>
<keyword evidence="6" id="KW-0675">Receptor</keyword>
<gene>
    <name evidence="8" type="ORF">HCN44_007555</name>
</gene>
<evidence type="ECO:0000313" key="9">
    <source>
        <dbReference type="Proteomes" id="UP000639338"/>
    </source>
</evidence>
<keyword evidence="5 6" id="KW-0472">Membrane</keyword>
<name>A0A834XJD2_APHGI</name>
<dbReference type="GO" id="GO:0050909">
    <property type="term" value="P:sensory perception of taste"/>
    <property type="evidence" value="ECO:0007669"/>
    <property type="project" value="InterPro"/>
</dbReference>
<accession>A0A834XJD2</accession>
<sequence>MLKTLKSLFWYTKILSDTPNAIINYYRTAKNIRVAYSIISNILLLICEGIFTFNYSTNYDSPNSKFKIIKMLEKLLSCSCYVANLIIVIDWKNKFSLVLNHLNSYDTVAKFQKNSHLAKLNYFRIAIIIVFLNRIIVVYLRHQDSHFVWDSLSHFVYLEFHLQILHFCGLILAIYQRFDHLNQLVLTEDNIGKKIQTISYISNGVGLQKAWWLHWNLAKATEIINQIWSLQLFLWLSKIFSGLICRSYRILNTPHKKSTLREVLSSSLSFTLLCSIIIFCHLTSKQANKVVQKIFTPVKTLQNNEKNSLQVEVVFQNNRGENINIDAVKSATKELALPLMPDDPYADKFNYWQIKINLRSFLYNQVRRIDGALVGIAYGSITERDVQIMLQVPNHHHWNCHAVMAPPQGSETS</sequence>
<comment type="function">
    <text evidence="6">Gustatory receptor which mediates acceptance or avoidance behavior, depending on its substrates.</text>
</comment>
<evidence type="ECO:0000256" key="2">
    <source>
        <dbReference type="ARBA" id="ARBA00022475"/>
    </source>
</evidence>
<dbReference type="InterPro" id="IPR013604">
    <property type="entry name" value="7TM_chemorcpt"/>
</dbReference>
<evidence type="ECO:0000256" key="3">
    <source>
        <dbReference type="ARBA" id="ARBA00022692"/>
    </source>
</evidence>
<evidence type="ECO:0000259" key="7">
    <source>
        <dbReference type="Pfam" id="PF01416"/>
    </source>
</evidence>
<dbReference type="Gene3D" id="3.30.70.660">
    <property type="entry name" value="Pseudouridine synthase I, catalytic domain, C-terminal subdomain"/>
    <property type="match status" value="1"/>
</dbReference>
<comment type="caution">
    <text evidence="6">Lacks conserved residue(s) required for the propagation of feature annotation.</text>
</comment>
<reference evidence="8 9" key="1">
    <citation type="submission" date="2020-08" db="EMBL/GenBank/DDBJ databases">
        <title>Aphidius gifuensis genome sequencing and assembly.</title>
        <authorList>
            <person name="Du Z."/>
        </authorList>
    </citation>
    <scope>NUCLEOTIDE SEQUENCE [LARGE SCALE GENOMIC DNA]</scope>
    <source>
        <strain evidence="8">YNYX2018</strain>
        <tissue evidence="8">Adults</tissue>
    </source>
</reference>
<dbReference type="GO" id="GO:0003723">
    <property type="term" value="F:RNA binding"/>
    <property type="evidence" value="ECO:0007669"/>
    <property type="project" value="InterPro"/>
</dbReference>
<dbReference type="Pfam" id="PF08395">
    <property type="entry name" value="7tm_7"/>
    <property type="match status" value="1"/>
</dbReference>
<organism evidence="8 9">
    <name type="scientific">Aphidius gifuensis</name>
    <name type="common">Parasitoid wasp</name>
    <dbReference type="NCBI Taxonomy" id="684658"/>
    <lineage>
        <taxon>Eukaryota</taxon>
        <taxon>Metazoa</taxon>
        <taxon>Ecdysozoa</taxon>
        <taxon>Arthropoda</taxon>
        <taxon>Hexapoda</taxon>
        <taxon>Insecta</taxon>
        <taxon>Pterygota</taxon>
        <taxon>Neoptera</taxon>
        <taxon>Endopterygota</taxon>
        <taxon>Hymenoptera</taxon>
        <taxon>Apocrita</taxon>
        <taxon>Ichneumonoidea</taxon>
        <taxon>Braconidae</taxon>
        <taxon>Aphidiinae</taxon>
        <taxon>Aphidius</taxon>
    </lineage>
</organism>
<dbReference type="OrthoDB" id="271910at2759"/>
<feature type="transmembrane region" description="Helical" evidence="6">
    <location>
        <begin position="122"/>
        <end position="142"/>
    </location>
</feature>
<dbReference type="Proteomes" id="UP000639338">
    <property type="component" value="Unassembled WGS sequence"/>
</dbReference>
<evidence type="ECO:0000313" key="8">
    <source>
        <dbReference type="EMBL" id="KAF7988061.1"/>
    </source>
</evidence>
<dbReference type="InterPro" id="IPR020095">
    <property type="entry name" value="PsdUridine_synth_TruA_C"/>
</dbReference>
<dbReference type="InterPro" id="IPR020097">
    <property type="entry name" value="PsdUridine_synth_TruA_a/b_dom"/>
</dbReference>
<dbReference type="EMBL" id="JACMRX010000006">
    <property type="protein sequence ID" value="KAF7988061.1"/>
    <property type="molecule type" value="Genomic_DNA"/>
</dbReference>
<protein>
    <recommendedName>
        <fullName evidence="6">Gustatory receptor</fullName>
    </recommendedName>
</protein>
<evidence type="ECO:0000256" key="6">
    <source>
        <dbReference type="RuleBase" id="RU363108"/>
    </source>
</evidence>
<dbReference type="InterPro" id="IPR020103">
    <property type="entry name" value="PsdUridine_synth_cat_dom_sf"/>
</dbReference>
<evidence type="ECO:0000256" key="1">
    <source>
        <dbReference type="ARBA" id="ARBA00004651"/>
    </source>
</evidence>
<keyword evidence="9" id="KW-1185">Reference proteome</keyword>
<proteinExistence type="inferred from homology"/>
<keyword evidence="3 6" id="KW-0812">Transmembrane</keyword>
<evidence type="ECO:0000256" key="4">
    <source>
        <dbReference type="ARBA" id="ARBA00022989"/>
    </source>
</evidence>
<dbReference type="Pfam" id="PF01416">
    <property type="entry name" value="PseudoU_synth_1"/>
    <property type="match status" value="1"/>
</dbReference>
<dbReference type="GO" id="GO:0005886">
    <property type="term" value="C:plasma membrane"/>
    <property type="evidence" value="ECO:0007669"/>
    <property type="project" value="UniProtKB-SubCell"/>
</dbReference>
<dbReference type="AlphaFoldDB" id="A0A834XJD2"/>
<keyword evidence="2 6" id="KW-1003">Cell membrane</keyword>
<feature type="transmembrane region" description="Helical" evidence="6">
    <location>
        <begin position="34"/>
        <end position="54"/>
    </location>
</feature>
<dbReference type="GO" id="GO:0001522">
    <property type="term" value="P:pseudouridine synthesis"/>
    <property type="evidence" value="ECO:0007669"/>
    <property type="project" value="InterPro"/>
</dbReference>
<dbReference type="GO" id="GO:0007165">
    <property type="term" value="P:signal transduction"/>
    <property type="evidence" value="ECO:0007669"/>
    <property type="project" value="UniProtKB-KW"/>
</dbReference>
<feature type="domain" description="Pseudouridine synthase I TruA alpha/beta" evidence="7">
    <location>
        <begin position="336"/>
        <end position="409"/>
    </location>
</feature>
<comment type="subcellular location">
    <subcellularLocation>
        <location evidence="1 6">Cell membrane</location>
        <topology evidence="1 6">Multi-pass membrane protein</topology>
    </subcellularLocation>
</comment>
<keyword evidence="4 6" id="KW-1133">Transmembrane helix</keyword>
<feature type="transmembrane region" description="Helical" evidence="6">
    <location>
        <begin position="154"/>
        <end position="175"/>
    </location>
</feature>
<dbReference type="GO" id="GO:0009982">
    <property type="term" value="F:pseudouridine synthase activity"/>
    <property type="evidence" value="ECO:0007669"/>
    <property type="project" value="InterPro"/>
</dbReference>